<evidence type="ECO:0000256" key="1">
    <source>
        <dbReference type="ARBA" id="ARBA00007357"/>
    </source>
</evidence>
<reference evidence="3" key="1">
    <citation type="journal article" date="2023" name="G3 (Bethesda)">
        <title>A reference genome for the long-term kleptoplast-retaining sea slug Elysia crispata morphotype clarki.</title>
        <authorList>
            <person name="Eastman K.E."/>
            <person name="Pendleton A.L."/>
            <person name="Shaikh M.A."/>
            <person name="Suttiyut T."/>
            <person name="Ogas R."/>
            <person name="Tomko P."/>
            <person name="Gavelis G."/>
            <person name="Widhalm J.R."/>
            <person name="Wisecaver J.H."/>
        </authorList>
    </citation>
    <scope>NUCLEOTIDE SEQUENCE</scope>
    <source>
        <strain evidence="3">ECLA1</strain>
    </source>
</reference>
<dbReference type="InterPro" id="IPR024079">
    <property type="entry name" value="MetalloPept_cat_dom_sf"/>
</dbReference>
<dbReference type="InterPro" id="IPR000718">
    <property type="entry name" value="Peptidase_M13"/>
</dbReference>
<dbReference type="GO" id="GO:0004222">
    <property type="term" value="F:metalloendopeptidase activity"/>
    <property type="evidence" value="ECO:0007669"/>
    <property type="project" value="InterPro"/>
</dbReference>
<feature type="domain" description="Peptidase M13 C-terminal" evidence="2">
    <location>
        <begin position="25"/>
        <end position="235"/>
    </location>
</feature>
<name>A0AAE1EDF3_9GAST</name>
<dbReference type="GO" id="GO:0016485">
    <property type="term" value="P:protein processing"/>
    <property type="evidence" value="ECO:0007669"/>
    <property type="project" value="TreeGrafter"/>
</dbReference>
<comment type="similarity">
    <text evidence="1">Belongs to the peptidase M13 family.</text>
</comment>
<protein>
    <recommendedName>
        <fullName evidence="2">Peptidase M13 C-terminal domain-containing protein</fullName>
    </recommendedName>
</protein>
<sequence>MQDYRKLGTSPRNTWKEDLPPHVVNAFHSLSQNAIYVTAGILRSPVYSPRNMLANKYAGVGWIIGHEIIHGFDVEGSQYDKQGNLRNWWEDEDKERFKNATQCFIDQYDNYIYPQLKGKPNFKQNAKKSVGEIAADNAGIKLSYYAYRKEVDKLGREEKMLPGLGLSPDQLFFVTFAQIWCSKETEAVLIYWLLNFQHPLSNYRILSTLWNFPEFSQTFNCSLGSPMNPERKCSLFGD</sequence>
<evidence type="ECO:0000313" key="3">
    <source>
        <dbReference type="EMBL" id="KAK3802847.1"/>
    </source>
</evidence>
<dbReference type="InterPro" id="IPR018497">
    <property type="entry name" value="Peptidase_M13_C"/>
</dbReference>
<dbReference type="PRINTS" id="PR00786">
    <property type="entry name" value="NEPRILYSIN"/>
</dbReference>
<dbReference type="PANTHER" id="PTHR11733:SF167">
    <property type="entry name" value="FI17812P1-RELATED"/>
    <property type="match status" value="1"/>
</dbReference>
<keyword evidence="4" id="KW-1185">Reference proteome</keyword>
<gene>
    <name evidence="3" type="ORF">RRG08_053998</name>
</gene>
<accession>A0AAE1EDF3</accession>
<dbReference type="GO" id="GO:0005886">
    <property type="term" value="C:plasma membrane"/>
    <property type="evidence" value="ECO:0007669"/>
    <property type="project" value="TreeGrafter"/>
</dbReference>
<dbReference type="Pfam" id="PF01431">
    <property type="entry name" value="Peptidase_M13"/>
    <property type="match status" value="1"/>
</dbReference>
<dbReference type="EMBL" id="JAWDGP010000212">
    <property type="protein sequence ID" value="KAK3802847.1"/>
    <property type="molecule type" value="Genomic_DNA"/>
</dbReference>
<dbReference type="CDD" id="cd08662">
    <property type="entry name" value="M13"/>
    <property type="match status" value="1"/>
</dbReference>
<dbReference type="AlphaFoldDB" id="A0AAE1EDF3"/>
<evidence type="ECO:0000259" key="2">
    <source>
        <dbReference type="Pfam" id="PF01431"/>
    </source>
</evidence>
<dbReference type="SUPFAM" id="SSF55486">
    <property type="entry name" value="Metalloproteases ('zincins'), catalytic domain"/>
    <property type="match status" value="1"/>
</dbReference>
<dbReference type="Gene3D" id="3.40.390.10">
    <property type="entry name" value="Collagenase (Catalytic Domain)"/>
    <property type="match status" value="1"/>
</dbReference>
<dbReference type="Proteomes" id="UP001283361">
    <property type="component" value="Unassembled WGS sequence"/>
</dbReference>
<dbReference type="PROSITE" id="PS51885">
    <property type="entry name" value="NEPRILYSIN"/>
    <property type="match status" value="1"/>
</dbReference>
<proteinExistence type="inferred from homology"/>
<dbReference type="PANTHER" id="PTHR11733">
    <property type="entry name" value="ZINC METALLOPROTEASE FAMILY M13 NEPRILYSIN-RELATED"/>
    <property type="match status" value="1"/>
</dbReference>
<organism evidence="3 4">
    <name type="scientific">Elysia crispata</name>
    <name type="common">lettuce slug</name>
    <dbReference type="NCBI Taxonomy" id="231223"/>
    <lineage>
        <taxon>Eukaryota</taxon>
        <taxon>Metazoa</taxon>
        <taxon>Spiralia</taxon>
        <taxon>Lophotrochozoa</taxon>
        <taxon>Mollusca</taxon>
        <taxon>Gastropoda</taxon>
        <taxon>Heterobranchia</taxon>
        <taxon>Euthyneura</taxon>
        <taxon>Panpulmonata</taxon>
        <taxon>Sacoglossa</taxon>
        <taxon>Placobranchoidea</taxon>
        <taxon>Plakobranchidae</taxon>
        <taxon>Elysia</taxon>
    </lineage>
</organism>
<comment type="caution">
    <text evidence="3">The sequence shown here is derived from an EMBL/GenBank/DDBJ whole genome shotgun (WGS) entry which is preliminary data.</text>
</comment>
<evidence type="ECO:0000313" key="4">
    <source>
        <dbReference type="Proteomes" id="UP001283361"/>
    </source>
</evidence>